<evidence type="ECO:0000313" key="3">
    <source>
        <dbReference type="Proteomes" id="UP000499080"/>
    </source>
</evidence>
<evidence type="ECO:0000256" key="1">
    <source>
        <dbReference type="SAM" id="MobiDB-lite"/>
    </source>
</evidence>
<dbReference type="Proteomes" id="UP000499080">
    <property type="component" value="Unassembled WGS sequence"/>
</dbReference>
<organism evidence="2 3">
    <name type="scientific">Araneus ventricosus</name>
    <name type="common">Orbweaver spider</name>
    <name type="synonym">Epeira ventricosa</name>
    <dbReference type="NCBI Taxonomy" id="182803"/>
    <lineage>
        <taxon>Eukaryota</taxon>
        <taxon>Metazoa</taxon>
        <taxon>Ecdysozoa</taxon>
        <taxon>Arthropoda</taxon>
        <taxon>Chelicerata</taxon>
        <taxon>Arachnida</taxon>
        <taxon>Araneae</taxon>
        <taxon>Araneomorphae</taxon>
        <taxon>Entelegynae</taxon>
        <taxon>Araneoidea</taxon>
        <taxon>Araneidae</taxon>
        <taxon>Araneus</taxon>
    </lineage>
</organism>
<sequence length="105" mass="11597">MSAKDWEWTLEQGHYKHVTTTLPPAPDNLLHLLRFGSKETTPEILSTSEVGSRAPLFVANVQESPASIGIFRIPTKNAIPRSMSISNVPSPHSGRTTQNELSFIE</sequence>
<dbReference type="OrthoDB" id="6627597at2759"/>
<protein>
    <submittedName>
        <fullName evidence="2">Uncharacterized protein</fullName>
    </submittedName>
</protein>
<name>A0A4Y2EIV0_ARAVE</name>
<dbReference type="AlphaFoldDB" id="A0A4Y2EIV0"/>
<keyword evidence="3" id="KW-1185">Reference proteome</keyword>
<dbReference type="EMBL" id="BGPR01000593">
    <property type="protein sequence ID" value="GBM27774.1"/>
    <property type="molecule type" value="Genomic_DNA"/>
</dbReference>
<gene>
    <name evidence="2" type="ORF">AVEN_25385_1</name>
</gene>
<feature type="region of interest" description="Disordered" evidence="1">
    <location>
        <begin position="82"/>
        <end position="105"/>
    </location>
</feature>
<feature type="compositionally biased region" description="Polar residues" evidence="1">
    <location>
        <begin position="83"/>
        <end position="105"/>
    </location>
</feature>
<evidence type="ECO:0000313" key="2">
    <source>
        <dbReference type="EMBL" id="GBM27774.1"/>
    </source>
</evidence>
<comment type="caution">
    <text evidence="2">The sequence shown here is derived from an EMBL/GenBank/DDBJ whole genome shotgun (WGS) entry which is preliminary data.</text>
</comment>
<proteinExistence type="predicted"/>
<accession>A0A4Y2EIV0</accession>
<reference evidence="2 3" key="1">
    <citation type="journal article" date="2019" name="Sci. Rep.">
        <title>Orb-weaving spider Araneus ventricosus genome elucidates the spidroin gene catalogue.</title>
        <authorList>
            <person name="Kono N."/>
            <person name="Nakamura H."/>
            <person name="Ohtoshi R."/>
            <person name="Moran D.A.P."/>
            <person name="Shinohara A."/>
            <person name="Yoshida Y."/>
            <person name="Fujiwara M."/>
            <person name="Mori M."/>
            <person name="Tomita M."/>
            <person name="Arakawa K."/>
        </authorList>
    </citation>
    <scope>NUCLEOTIDE SEQUENCE [LARGE SCALE GENOMIC DNA]</scope>
</reference>